<dbReference type="Gene3D" id="1.20.120.1240">
    <property type="entry name" value="Dynamin, middle domain"/>
    <property type="match status" value="1"/>
</dbReference>
<dbReference type="PANTHER" id="PTHR11566:SF212">
    <property type="entry name" value="DYNAMIN"/>
    <property type="match status" value="1"/>
</dbReference>
<reference evidence="5" key="1">
    <citation type="submission" date="2025-08" db="UniProtKB">
        <authorList>
            <consortium name="RefSeq"/>
        </authorList>
    </citation>
    <scope>IDENTIFICATION</scope>
</reference>
<evidence type="ECO:0000313" key="5">
    <source>
        <dbReference type="RefSeq" id="XP_014670192.1"/>
    </source>
</evidence>
<organism evidence="4 5">
    <name type="scientific">Priapulus caudatus</name>
    <name type="common">Priapulid worm</name>
    <dbReference type="NCBI Taxonomy" id="37621"/>
    <lineage>
        <taxon>Eukaryota</taxon>
        <taxon>Metazoa</taxon>
        <taxon>Ecdysozoa</taxon>
        <taxon>Scalidophora</taxon>
        <taxon>Priapulida</taxon>
        <taxon>Priapulimorpha</taxon>
        <taxon>Priapulimorphida</taxon>
        <taxon>Priapulidae</taxon>
        <taxon>Priapulus</taxon>
    </lineage>
</organism>
<dbReference type="InterPro" id="IPR022812">
    <property type="entry name" value="Dynamin"/>
</dbReference>
<keyword evidence="1" id="KW-0547">Nucleotide-binding</keyword>
<dbReference type="InterPro" id="IPR011993">
    <property type="entry name" value="PH-like_dom_sf"/>
</dbReference>
<dbReference type="SMART" id="SM00233">
    <property type="entry name" value="PH"/>
    <property type="match status" value="1"/>
</dbReference>
<name>A0ABM1EDC1_PRICU</name>
<evidence type="ECO:0000256" key="2">
    <source>
        <dbReference type="ARBA" id="ARBA00023134"/>
    </source>
</evidence>
<dbReference type="SUPFAM" id="SSF50729">
    <property type="entry name" value="PH domain-like"/>
    <property type="match status" value="1"/>
</dbReference>
<sequence length="289" mass="33335">MRREISYAIRNIHAIRVGLFTPDLAFEAICKKQITRLKEPSLKCVDMVIQELSKVIQKCGEKMARYPRLREEVERIVSGHTRACEETCKNQVALMNNMQLAYMNTNHEDFIGFANASAGTAVDPTHSKKLGNQSAELNTIRKGYMCIHNLGFMKGGSRDYWFVLTSESLAWFKDDEEKDKKFMLPLDNLKLRDKDAGFMSKRHMFEVFSVEGRNVYKDYKSLELSTEDLDTLDSWKASFLRAGVYPEREATAESDTVSVRRDPASPRRPPLFFFCQFFPDVPFVTQEHV</sequence>
<dbReference type="InterPro" id="IPR001849">
    <property type="entry name" value="PH_domain"/>
</dbReference>
<keyword evidence="2" id="KW-0342">GTP-binding</keyword>
<dbReference type="CDD" id="cd01256">
    <property type="entry name" value="PH_dynamin"/>
    <property type="match status" value="1"/>
</dbReference>
<dbReference type="Proteomes" id="UP000695022">
    <property type="component" value="Unplaced"/>
</dbReference>
<dbReference type="PANTHER" id="PTHR11566">
    <property type="entry name" value="DYNAMIN"/>
    <property type="match status" value="1"/>
</dbReference>
<dbReference type="PROSITE" id="PS50003">
    <property type="entry name" value="PH_DOMAIN"/>
    <property type="match status" value="1"/>
</dbReference>
<evidence type="ECO:0000256" key="1">
    <source>
        <dbReference type="ARBA" id="ARBA00022741"/>
    </source>
</evidence>
<protein>
    <submittedName>
        <fullName evidence="5">Dynamin-like isoform X1</fullName>
    </submittedName>
</protein>
<gene>
    <name evidence="5" type="primary">LOC106811164</name>
</gene>
<dbReference type="GeneID" id="106811164"/>
<evidence type="ECO:0000259" key="3">
    <source>
        <dbReference type="PROSITE" id="PS50003"/>
    </source>
</evidence>
<dbReference type="RefSeq" id="XP_014670192.1">
    <property type="nucleotide sequence ID" value="XM_014814706.1"/>
</dbReference>
<proteinExistence type="predicted"/>
<evidence type="ECO:0000313" key="4">
    <source>
        <dbReference type="Proteomes" id="UP000695022"/>
    </source>
</evidence>
<accession>A0ABM1EDC1</accession>
<keyword evidence="4" id="KW-1185">Reference proteome</keyword>
<dbReference type="Gene3D" id="2.30.29.30">
    <property type="entry name" value="Pleckstrin-homology domain (PH domain)/Phosphotyrosine-binding domain (PTB)"/>
    <property type="match status" value="1"/>
</dbReference>
<dbReference type="Pfam" id="PF01031">
    <property type="entry name" value="Dynamin_M"/>
    <property type="match status" value="1"/>
</dbReference>
<dbReference type="InterPro" id="IPR000375">
    <property type="entry name" value="Dynamin_stalk"/>
</dbReference>
<feature type="domain" description="PH" evidence="3">
    <location>
        <begin position="138"/>
        <end position="244"/>
    </location>
</feature>
<dbReference type="Pfam" id="PF00169">
    <property type="entry name" value="PH"/>
    <property type="match status" value="1"/>
</dbReference>